<dbReference type="InterPro" id="IPR002048">
    <property type="entry name" value="EF_hand_dom"/>
</dbReference>
<reference evidence="3" key="1">
    <citation type="submission" date="2019-04" db="EMBL/GenBank/DDBJ databases">
        <authorList>
            <consortium name="Science for Life Laboratories"/>
        </authorList>
    </citation>
    <scope>NUCLEOTIDE SEQUENCE</scope>
    <source>
        <strain evidence="3">MBLW1</strain>
    </source>
</reference>
<evidence type="ECO:0000259" key="2">
    <source>
        <dbReference type="PROSITE" id="PS50222"/>
    </source>
</evidence>
<dbReference type="InterPro" id="IPR011992">
    <property type="entry name" value="EF-hand-dom_pair"/>
</dbReference>
<dbReference type="Pfam" id="PF13360">
    <property type="entry name" value="PQQ_2"/>
    <property type="match status" value="2"/>
</dbReference>
<evidence type="ECO:0000313" key="4">
    <source>
        <dbReference type="Proteomes" id="UP000464378"/>
    </source>
</evidence>
<dbReference type="InterPro" id="IPR018247">
    <property type="entry name" value="EF_Hand_1_Ca_BS"/>
</dbReference>
<dbReference type="PROSITE" id="PS00018">
    <property type="entry name" value="EF_HAND_1"/>
    <property type="match status" value="1"/>
</dbReference>
<dbReference type="SMART" id="SM00564">
    <property type="entry name" value="PQQ"/>
    <property type="match status" value="6"/>
</dbReference>
<dbReference type="Gene3D" id="2.40.10.480">
    <property type="match status" value="1"/>
</dbReference>
<keyword evidence="1" id="KW-0732">Signal</keyword>
<dbReference type="Pfam" id="PF13202">
    <property type="entry name" value="EF-hand_5"/>
    <property type="match status" value="1"/>
</dbReference>
<dbReference type="InterPro" id="IPR002372">
    <property type="entry name" value="PQQ_rpt_dom"/>
</dbReference>
<evidence type="ECO:0000256" key="1">
    <source>
        <dbReference type="SAM" id="SignalP"/>
    </source>
</evidence>
<organism evidence="3">
    <name type="scientific">Tuwongella immobilis</name>
    <dbReference type="NCBI Taxonomy" id="692036"/>
    <lineage>
        <taxon>Bacteria</taxon>
        <taxon>Pseudomonadati</taxon>
        <taxon>Planctomycetota</taxon>
        <taxon>Planctomycetia</taxon>
        <taxon>Gemmatales</taxon>
        <taxon>Gemmataceae</taxon>
        <taxon>Tuwongella</taxon>
    </lineage>
</organism>
<feature type="signal peptide" evidence="1">
    <location>
        <begin position="1"/>
        <end position="24"/>
    </location>
</feature>
<evidence type="ECO:0000313" key="3">
    <source>
        <dbReference type="EMBL" id="VIP01903.1"/>
    </source>
</evidence>
<accession>A0A6C2YLB1</accession>
<protein>
    <recommendedName>
        <fullName evidence="2">EF-hand domain-containing protein</fullName>
    </recommendedName>
</protein>
<dbReference type="InterPro" id="IPR018391">
    <property type="entry name" value="PQQ_b-propeller_rpt"/>
</dbReference>
<dbReference type="RefSeq" id="WP_162657142.1">
    <property type="nucleotide sequence ID" value="NZ_LR593887.1"/>
</dbReference>
<dbReference type="PANTHER" id="PTHR34512:SF30">
    <property type="entry name" value="OUTER MEMBRANE PROTEIN ASSEMBLY FACTOR BAMB"/>
    <property type="match status" value="1"/>
</dbReference>
<proteinExistence type="predicted"/>
<dbReference type="GO" id="GO:0005509">
    <property type="term" value="F:calcium ion binding"/>
    <property type="evidence" value="ECO:0007669"/>
    <property type="project" value="InterPro"/>
</dbReference>
<dbReference type="InterPro" id="IPR015943">
    <property type="entry name" value="WD40/YVTN_repeat-like_dom_sf"/>
</dbReference>
<name>A0A6C2YLB1_9BACT</name>
<dbReference type="InterPro" id="IPR011047">
    <property type="entry name" value="Quinoprotein_ADH-like_sf"/>
</dbReference>
<feature type="domain" description="EF-hand" evidence="2">
    <location>
        <begin position="303"/>
        <end position="338"/>
    </location>
</feature>
<keyword evidence="4" id="KW-1185">Reference proteome</keyword>
<dbReference type="SUPFAM" id="SSF50998">
    <property type="entry name" value="Quinoprotein alcohol dehydrogenase-like"/>
    <property type="match status" value="1"/>
</dbReference>
<sequence length="480" mass="52013">MSISLRRALLALGLGSLSTLSALAGDWPQFRGPNGSATAPDAATLPQKISPTDNVIWQTRIPKGISSPIVVGKRIFLTADRDGKQFTLGLDRATGKVLWERLAPAAKLEKIHSIGSYAQATPAADSEIVVAFFGSSGLYAYDHDGTPLWHRPFGPFPNEFGAGTSPLIVEDRVILSQDHDNGSFLMALDKKTGRTIWTTDRSEFPRNYATPVIWNNAGKRQIVVVGTLRAIGYDFDTGREAWTVRGMSRIVNMSPLIGPDGTLFLPAWSPGGDAGERIDVPPVETMLQTRDANGNGALEESEVPNGPLKDRFTQLDRNKDGKISADEYSAMRKIFQDSKNRLVAVKPGGSGDITDSHVLWEQSKALPYVPSPVFAAGHLFFVKNGGLFTSINAKTGTIVKSERIFGSANYYASLVLGDGKIFALSERGHLSIIQASGDWDVLSQAKFPDDALATPAIVDGRIYLRTQSTLYCFGIAKENE</sequence>
<dbReference type="EMBL" id="LR586016">
    <property type="protein sequence ID" value="VIP01903.1"/>
    <property type="molecule type" value="Genomic_DNA"/>
</dbReference>
<dbReference type="Proteomes" id="UP000464378">
    <property type="component" value="Chromosome"/>
</dbReference>
<dbReference type="EMBL" id="LR593887">
    <property type="protein sequence ID" value="VTR99797.1"/>
    <property type="molecule type" value="Genomic_DNA"/>
</dbReference>
<dbReference type="PROSITE" id="PS50222">
    <property type="entry name" value="EF_HAND_2"/>
    <property type="match status" value="1"/>
</dbReference>
<gene>
    <name evidence="3" type="ORF">GMBLW1_20570</name>
</gene>
<dbReference type="SUPFAM" id="SSF47473">
    <property type="entry name" value="EF-hand"/>
    <property type="match status" value="1"/>
</dbReference>
<feature type="chain" id="PRO_5033534844" description="EF-hand domain-containing protein" evidence="1">
    <location>
        <begin position="25"/>
        <end position="480"/>
    </location>
</feature>
<dbReference type="Gene3D" id="2.130.10.10">
    <property type="entry name" value="YVTN repeat-like/Quinoprotein amine dehydrogenase"/>
    <property type="match status" value="1"/>
</dbReference>
<dbReference type="KEGG" id="tim:GMBLW1_20570"/>
<dbReference type="PANTHER" id="PTHR34512">
    <property type="entry name" value="CELL SURFACE PROTEIN"/>
    <property type="match status" value="1"/>
</dbReference>
<dbReference type="InParanoid" id="A0A6C2YLB1"/>
<dbReference type="Gene3D" id="1.10.238.10">
    <property type="entry name" value="EF-hand"/>
    <property type="match status" value="1"/>
</dbReference>
<dbReference type="AlphaFoldDB" id="A0A6C2YLB1"/>